<dbReference type="RefSeq" id="WP_108780945.1">
    <property type="nucleotide sequence ID" value="NZ_OMKW01000001.1"/>
</dbReference>
<reference evidence="2 3" key="1">
    <citation type="submission" date="2018-03" db="EMBL/GenBank/DDBJ databases">
        <authorList>
            <person name="Keele B.F."/>
        </authorList>
    </citation>
    <scope>NUCLEOTIDE SEQUENCE [LARGE SCALE GENOMIC DNA]</scope>
    <source>
        <strain evidence="2 3">CeCT 8812</strain>
    </source>
</reference>
<evidence type="ECO:0000256" key="1">
    <source>
        <dbReference type="SAM" id="SignalP"/>
    </source>
</evidence>
<sequence length="127" mass="12821">MRVALKSVLVAVSVMLWAGVAVAQAPDPSIADPVVDAPTTEELNALQRLRTLLSAAQTPEARQQILADAIALTPTLASKPELSTAVQEAAVESGLSVSQFDTAVISGLASASAPSASGFPVVQGSGQ</sequence>
<proteinExistence type="predicted"/>
<dbReference type="AlphaFoldDB" id="A0A2R8A861"/>
<protein>
    <submittedName>
        <fullName evidence="2">Uncharacterized protein</fullName>
    </submittedName>
</protein>
<evidence type="ECO:0000313" key="3">
    <source>
        <dbReference type="Proteomes" id="UP000244932"/>
    </source>
</evidence>
<keyword evidence="1" id="KW-0732">Signal</keyword>
<feature type="chain" id="PRO_5015357538" evidence="1">
    <location>
        <begin position="24"/>
        <end position="127"/>
    </location>
</feature>
<dbReference type="Proteomes" id="UP000244932">
    <property type="component" value="Unassembled WGS sequence"/>
</dbReference>
<dbReference type="EMBL" id="OMKW01000001">
    <property type="protein sequence ID" value="SPF28220.1"/>
    <property type="molecule type" value="Genomic_DNA"/>
</dbReference>
<accession>A0A2R8A861</accession>
<gene>
    <name evidence="2" type="ORF">POI8812_00518</name>
</gene>
<evidence type="ECO:0000313" key="2">
    <source>
        <dbReference type="EMBL" id="SPF28220.1"/>
    </source>
</evidence>
<organism evidence="2 3">
    <name type="scientific">Pontivivens insulae</name>
    <dbReference type="NCBI Taxonomy" id="1639689"/>
    <lineage>
        <taxon>Bacteria</taxon>
        <taxon>Pseudomonadati</taxon>
        <taxon>Pseudomonadota</taxon>
        <taxon>Alphaproteobacteria</taxon>
        <taxon>Rhodobacterales</taxon>
        <taxon>Paracoccaceae</taxon>
        <taxon>Pontivivens</taxon>
    </lineage>
</organism>
<feature type="signal peptide" evidence="1">
    <location>
        <begin position="1"/>
        <end position="23"/>
    </location>
</feature>
<name>A0A2R8A861_9RHOB</name>
<keyword evidence="3" id="KW-1185">Reference proteome</keyword>